<dbReference type="GO" id="GO:0008360">
    <property type="term" value="P:regulation of cell shape"/>
    <property type="evidence" value="ECO:0007669"/>
    <property type="project" value="UniProtKB-KW"/>
</dbReference>
<feature type="domain" description="Mur ligase N-terminal catalytic" evidence="12">
    <location>
        <begin position="26"/>
        <end position="74"/>
    </location>
</feature>
<keyword evidence="5 10" id="KW-0067">ATP-binding</keyword>
<keyword evidence="3 10" id="KW-0132">Cell division</keyword>
<organism evidence="15 16">
    <name type="scientific">Galactobacter valiniphilus</name>
    <dbReference type="NCBI Taxonomy" id="2676122"/>
    <lineage>
        <taxon>Bacteria</taxon>
        <taxon>Bacillati</taxon>
        <taxon>Actinomycetota</taxon>
        <taxon>Actinomycetes</taxon>
        <taxon>Micrococcales</taxon>
        <taxon>Micrococcaceae</taxon>
        <taxon>Galactobacter</taxon>
    </lineage>
</organism>
<keyword evidence="2 10" id="KW-0436">Ligase</keyword>
<dbReference type="GO" id="GO:0005737">
    <property type="term" value="C:cytoplasm"/>
    <property type="evidence" value="ECO:0007669"/>
    <property type="project" value="UniProtKB-SubCell"/>
</dbReference>
<dbReference type="Gene3D" id="3.40.1390.10">
    <property type="entry name" value="MurE/MurF, N-terminal domain"/>
    <property type="match status" value="1"/>
</dbReference>
<evidence type="ECO:0000259" key="13">
    <source>
        <dbReference type="Pfam" id="PF02875"/>
    </source>
</evidence>
<dbReference type="Pfam" id="PF08245">
    <property type="entry name" value="Mur_ligase_M"/>
    <property type="match status" value="1"/>
</dbReference>
<protein>
    <recommendedName>
        <fullName evidence="10 11">UDP-N-acetylmuramoyl-tripeptide--D-alanyl-D-alanine ligase</fullName>
        <ecNumber evidence="10 11">6.3.2.10</ecNumber>
    </recommendedName>
    <alternativeName>
        <fullName evidence="10">D-alanyl-D-alanine-adding enzyme</fullName>
    </alternativeName>
</protein>
<dbReference type="GO" id="GO:0047480">
    <property type="term" value="F:UDP-N-acetylmuramoyl-tripeptide-D-alanyl-D-alanine ligase activity"/>
    <property type="evidence" value="ECO:0007669"/>
    <property type="project" value="UniProtKB-UniRule"/>
</dbReference>
<evidence type="ECO:0000256" key="10">
    <source>
        <dbReference type="HAMAP-Rule" id="MF_02019"/>
    </source>
</evidence>
<proteinExistence type="inferred from homology"/>
<evidence type="ECO:0000256" key="4">
    <source>
        <dbReference type="ARBA" id="ARBA00022741"/>
    </source>
</evidence>
<reference evidence="15 16" key="1">
    <citation type="submission" date="2018-07" db="EMBL/GenBank/DDBJ databases">
        <title>Arthrobacter sp. nov., isolated from raw cow's milk with high bacterial count.</title>
        <authorList>
            <person name="Hahne J."/>
            <person name="Isele D."/>
            <person name="Lipski A."/>
        </authorList>
    </citation>
    <scope>NUCLEOTIDE SEQUENCE [LARGE SCALE GENOMIC DNA]</scope>
    <source>
        <strain evidence="15 16">JZ R-35</strain>
    </source>
</reference>
<dbReference type="GO" id="GO:0051301">
    <property type="term" value="P:cell division"/>
    <property type="evidence" value="ECO:0007669"/>
    <property type="project" value="UniProtKB-KW"/>
</dbReference>
<dbReference type="InterPro" id="IPR005863">
    <property type="entry name" value="UDP-N-AcMur_synth"/>
</dbReference>
<keyword evidence="7 10" id="KW-0573">Peptidoglycan synthesis</keyword>
<evidence type="ECO:0000256" key="6">
    <source>
        <dbReference type="ARBA" id="ARBA00022960"/>
    </source>
</evidence>
<evidence type="ECO:0000256" key="11">
    <source>
        <dbReference type="RuleBase" id="RU004136"/>
    </source>
</evidence>
<comment type="caution">
    <text evidence="15">The sequence shown here is derived from an EMBL/GenBank/DDBJ whole genome shotgun (WGS) entry which is preliminary data.</text>
</comment>
<feature type="domain" description="Mur ligase central" evidence="14">
    <location>
        <begin position="111"/>
        <end position="301"/>
    </location>
</feature>
<evidence type="ECO:0000256" key="2">
    <source>
        <dbReference type="ARBA" id="ARBA00022598"/>
    </source>
</evidence>
<dbReference type="Pfam" id="PF01225">
    <property type="entry name" value="Mur_ligase"/>
    <property type="match status" value="1"/>
</dbReference>
<keyword evidence="6 10" id="KW-0133">Cell shape</keyword>
<dbReference type="InterPro" id="IPR000713">
    <property type="entry name" value="Mur_ligase_N"/>
</dbReference>
<dbReference type="Proteomes" id="UP000265419">
    <property type="component" value="Unassembled WGS sequence"/>
</dbReference>
<dbReference type="GO" id="GO:0005524">
    <property type="term" value="F:ATP binding"/>
    <property type="evidence" value="ECO:0007669"/>
    <property type="project" value="UniProtKB-UniRule"/>
</dbReference>
<dbReference type="HAMAP" id="MF_02019">
    <property type="entry name" value="MurF"/>
    <property type="match status" value="1"/>
</dbReference>
<dbReference type="Gene3D" id="3.90.190.20">
    <property type="entry name" value="Mur ligase, C-terminal domain"/>
    <property type="match status" value="1"/>
</dbReference>
<keyword evidence="1 10" id="KW-0963">Cytoplasm</keyword>
<feature type="binding site" evidence="10">
    <location>
        <begin position="113"/>
        <end position="119"/>
    </location>
    <ligand>
        <name>ATP</name>
        <dbReference type="ChEBI" id="CHEBI:30616"/>
    </ligand>
</feature>
<keyword evidence="4 10" id="KW-0547">Nucleotide-binding</keyword>
<sequence>MITLTSAEIAAATGGTLSQCADPATTVHSVTTDSREVTPGTLFVAKKGEQADGQDFVPAALAAGASLVLAERELPGVPAVVVPDAVVALGAVAAEVVARAKRASGLRVVGITGSAGKTTTKDLLAAILQTQGETVKPFNSYNGEVGLPLTACEVTESTRYLVAEMGADHVGNIEYLANIVKPEVGVVLMVGTAHVGEFGGVENIEKTKGELVEALPASGTAVLNADDARVWRMRERTQASVLAFGEGSGAQGGVSASGVSVDADGHPHLTLAFPDGSEHSIVSGLIGRHHVANVLAAAGAAWALGVDAASIASVLDGLGPTSRFRMERTERADGVSVINDAYNANPESMLAALQTLAALGRPDATGTARRTWAVLGEMLELGDERIEEHDRLGRLVVRMNITQTLVVGSGAKPIHSAAVMEGSWGEEAAFVETLDEAYNFLAPRLAPGDIVLFKSSNGSGLRLLGDRVAHALDAEPDTKA</sequence>
<gene>
    <name evidence="10" type="primary">murF</name>
    <name evidence="15" type="ORF">DWB68_04040</name>
</gene>
<keyword evidence="16" id="KW-1185">Reference proteome</keyword>
<evidence type="ECO:0000256" key="8">
    <source>
        <dbReference type="ARBA" id="ARBA00023306"/>
    </source>
</evidence>
<feature type="domain" description="Mur ligase C-terminal" evidence="13">
    <location>
        <begin position="325"/>
        <end position="456"/>
    </location>
</feature>
<dbReference type="GO" id="GO:0008766">
    <property type="term" value="F:UDP-N-acetylmuramoylalanyl-D-glutamyl-2,6-diaminopimelate-D-alanyl-D-alanine ligase activity"/>
    <property type="evidence" value="ECO:0007669"/>
    <property type="project" value="RHEA"/>
</dbReference>
<accession>A0A399JFJ2</accession>
<dbReference type="RefSeq" id="WP_119423864.1">
    <property type="nucleotide sequence ID" value="NZ_QQXK01000006.1"/>
</dbReference>
<dbReference type="SUPFAM" id="SSF53623">
    <property type="entry name" value="MurD-like peptide ligases, catalytic domain"/>
    <property type="match status" value="1"/>
</dbReference>
<evidence type="ECO:0000256" key="1">
    <source>
        <dbReference type="ARBA" id="ARBA00022490"/>
    </source>
</evidence>
<evidence type="ECO:0000313" key="16">
    <source>
        <dbReference type="Proteomes" id="UP000265419"/>
    </source>
</evidence>
<dbReference type="GO" id="GO:0009252">
    <property type="term" value="P:peptidoglycan biosynthetic process"/>
    <property type="evidence" value="ECO:0007669"/>
    <property type="project" value="UniProtKB-UniRule"/>
</dbReference>
<name>A0A399JFJ2_9MICC</name>
<dbReference type="SUPFAM" id="SSF63418">
    <property type="entry name" value="MurE/MurF N-terminal domain"/>
    <property type="match status" value="1"/>
</dbReference>
<keyword evidence="8 10" id="KW-0131">Cell cycle</keyword>
<evidence type="ECO:0000259" key="12">
    <source>
        <dbReference type="Pfam" id="PF01225"/>
    </source>
</evidence>
<comment type="pathway">
    <text evidence="10 11">Cell wall biogenesis; peptidoglycan biosynthesis.</text>
</comment>
<dbReference type="InterPro" id="IPR036615">
    <property type="entry name" value="Mur_ligase_C_dom_sf"/>
</dbReference>
<dbReference type="EMBL" id="QQXK01000006">
    <property type="protein sequence ID" value="RII42959.1"/>
    <property type="molecule type" value="Genomic_DNA"/>
</dbReference>
<comment type="subcellular location">
    <subcellularLocation>
        <location evidence="10 11">Cytoplasm</location>
    </subcellularLocation>
</comment>
<comment type="similarity">
    <text evidence="10">Belongs to the MurCDEF family. MurF subfamily.</text>
</comment>
<evidence type="ECO:0000259" key="14">
    <source>
        <dbReference type="Pfam" id="PF08245"/>
    </source>
</evidence>
<evidence type="ECO:0000256" key="7">
    <source>
        <dbReference type="ARBA" id="ARBA00022984"/>
    </source>
</evidence>
<evidence type="ECO:0000256" key="3">
    <source>
        <dbReference type="ARBA" id="ARBA00022618"/>
    </source>
</evidence>
<comment type="function">
    <text evidence="10 11">Involved in cell wall formation. Catalyzes the final step in the synthesis of UDP-N-acetylmuramoyl-pentapeptide, the precursor of murein.</text>
</comment>
<evidence type="ECO:0000313" key="15">
    <source>
        <dbReference type="EMBL" id="RII42959.1"/>
    </source>
</evidence>
<evidence type="ECO:0000256" key="5">
    <source>
        <dbReference type="ARBA" id="ARBA00022840"/>
    </source>
</evidence>
<dbReference type="Gene3D" id="3.40.1190.10">
    <property type="entry name" value="Mur-like, catalytic domain"/>
    <property type="match status" value="1"/>
</dbReference>
<dbReference type="PANTHER" id="PTHR43024">
    <property type="entry name" value="UDP-N-ACETYLMURAMOYL-TRIPEPTIDE--D-ALANYL-D-ALANINE LIGASE"/>
    <property type="match status" value="1"/>
</dbReference>
<dbReference type="NCBIfam" id="TIGR01143">
    <property type="entry name" value="murF"/>
    <property type="match status" value="1"/>
</dbReference>
<dbReference type="GO" id="GO:0071555">
    <property type="term" value="P:cell wall organization"/>
    <property type="evidence" value="ECO:0007669"/>
    <property type="project" value="UniProtKB-KW"/>
</dbReference>
<evidence type="ECO:0000256" key="9">
    <source>
        <dbReference type="ARBA" id="ARBA00023316"/>
    </source>
</evidence>
<dbReference type="AlphaFoldDB" id="A0A399JFJ2"/>
<dbReference type="InterPro" id="IPR035911">
    <property type="entry name" value="MurE/MurF_N"/>
</dbReference>
<dbReference type="InterPro" id="IPR004101">
    <property type="entry name" value="Mur_ligase_C"/>
</dbReference>
<dbReference type="UniPathway" id="UPA00219"/>
<dbReference type="InterPro" id="IPR013221">
    <property type="entry name" value="Mur_ligase_cen"/>
</dbReference>
<dbReference type="Pfam" id="PF02875">
    <property type="entry name" value="Mur_ligase_C"/>
    <property type="match status" value="1"/>
</dbReference>
<keyword evidence="9 10" id="KW-0961">Cell wall biogenesis/degradation</keyword>
<dbReference type="EC" id="6.3.2.10" evidence="10 11"/>
<comment type="catalytic activity">
    <reaction evidence="10 11">
        <text>D-alanyl-D-alanine + UDP-N-acetyl-alpha-D-muramoyl-L-alanyl-gamma-D-glutamyl-meso-2,6-diaminopimelate + ATP = UDP-N-acetyl-alpha-D-muramoyl-L-alanyl-gamma-D-glutamyl-meso-2,6-diaminopimeloyl-D-alanyl-D-alanine + ADP + phosphate + H(+)</text>
        <dbReference type="Rhea" id="RHEA:28374"/>
        <dbReference type="ChEBI" id="CHEBI:15378"/>
        <dbReference type="ChEBI" id="CHEBI:30616"/>
        <dbReference type="ChEBI" id="CHEBI:43474"/>
        <dbReference type="ChEBI" id="CHEBI:57822"/>
        <dbReference type="ChEBI" id="CHEBI:61386"/>
        <dbReference type="ChEBI" id="CHEBI:83905"/>
        <dbReference type="ChEBI" id="CHEBI:456216"/>
        <dbReference type="EC" id="6.3.2.10"/>
    </reaction>
</comment>
<dbReference type="SUPFAM" id="SSF53244">
    <property type="entry name" value="MurD-like peptide ligases, peptide-binding domain"/>
    <property type="match status" value="1"/>
</dbReference>
<dbReference type="InterPro" id="IPR051046">
    <property type="entry name" value="MurCDEF_CellWall_CoF430Synth"/>
</dbReference>
<dbReference type="PANTHER" id="PTHR43024:SF1">
    <property type="entry name" value="UDP-N-ACETYLMURAMOYL-TRIPEPTIDE--D-ALANYL-D-ALANINE LIGASE"/>
    <property type="match status" value="1"/>
</dbReference>
<dbReference type="InterPro" id="IPR036565">
    <property type="entry name" value="Mur-like_cat_sf"/>
</dbReference>